<evidence type="ECO:0000313" key="2">
    <source>
        <dbReference type="Proteomes" id="UP000037696"/>
    </source>
</evidence>
<proteinExistence type="predicted"/>
<dbReference type="AlphaFoldDB" id="A0A0M8P8F7"/>
<gene>
    <name evidence="1" type="ORF">ACN38_g3409</name>
</gene>
<comment type="caution">
    <text evidence="1">The sequence shown here is derived from an EMBL/GenBank/DDBJ whole genome shotgun (WGS) entry which is preliminary data.</text>
</comment>
<dbReference type="OrthoDB" id="5315444at2759"/>
<organism evidence="1 2">
    <name type="scientific">Penicillium nordicum</name>
    <dbReference type="NCBI Taxonomy" id="229535"/>
    <lineage>
        <taxon>Eukaryota</taxon>
        <taxon>Fungi</taxon>
        <taxon>Dikarya</taxon>
        <taxon>Ascomycota</taxon>
        <taxon>Pezizomycotina</taxon>
        <taxon>Eurotiomycetes</taxon>
        <taxon>Eurotiomycetidae</taxon>
        <taxon>Eurotiales</taxon>
        <taxon>Aspergillaceae</taxon>
        <taxon>Penicillium</taxon>
    </lineage>
</organism>
<dbReference type="EMBL" id="LHQQ01000040">
    <property type="protein sequence ID" value="KOS45687.1"/>
    <property type="molecule type" value="Genomic_DNA"/>
</dbReference>
<sequence>MGPAVNICRTAVSKSVLPEGGMFPLQQGYGLELEPEPEPYTSENSRAPANIVATHVRQESIKKVLFVECKSMRAKTTSVTAWGNVKDRHPQRLETHEAASFASRINSSTSLVKPFL</sequence>
<protein>
    <submittedName>
        <fullName evidence="1">Uncharacterized protein</fullName>
    </submittedName>
</protein>
<accession>A0A0M8P8F7</accession>
<name>A0A0M8P8F7_9EURO</name>
<reference evidence="1 2" key="1">
    <citation type="submission" date="2015-08" db="EMBL/GenBank/DDBJ databases">
        <title>Genome sequencing of Penicillium nordicum.</title>
        <authorList>
            <person name="Nguyen H.D."/>
            <person name="Seifert K.A."/>
        </authorList>
    </citation>
    <scope>NUCLEOTIDE SEQUENCE [LARGE SCALE GENOMIC DNA]</scope>
    <source>
        <strain evidence="1 2">DAOMC 185683</strain>
    </source>
</reference>
<keyword evidence="2" id="KW-1185">Reference proteome</keyword>
<evidence type="ECO:0000313" key="1">
    <source>
        <dbReference type="EMBL" id="KOS45687.1"/>
    </source>
</evidence>
<dbReference type="Proteomes" id="UP000037696">
    <property type="component" value="Unassembled WGS sequence"/>
</dbReference>